<dbReference type="GO" id="GO:0006508">
    <property type="term" value="P:proteolysis"/>
    <property type="evidence" value="ECO:0007669"/>
    <property type="project" value="InterPro"/>
</dbReference>
<reference evidence="5" key="2">
    <citation type="submission" date="2015-05" db="EMBL/GenBank/DDBJ databases">
        <title>Complete genome sequence of Corynebacterium mustelae DSM 45274, isolated from various tissues of a male ferret with lethal sepsis.</title>
        <authorList>
            <person name="Ruckert C."/>
            <person name="Albersmeier A."/>
            <person name="Winkler A."/>
            <person name="Tauch A."/>
        </authorList>
    </citation>
    <scope>NUCLEOTIDE SEQUENCE [LARGE SCALE GENOMIC DNA]</scope>
    <source>
        <strain evidence="5">DSM 45274</strain>
    </source>
</reference>
<dbReference type="PRINTS" id="PR00793">
    <property type="entry name" value="PROAMNOPTASE"/>
</dbReference>
<proteinExistence type="inferred from homology"/>
<dbReference type="STRING" id="571915.CMUST_11760"/>
<comment type="similarity">
    <text evidence="1">Belongs to the peptidase S33 family.</text>
</comment>
<evidence type="ECO:0000259" key="3">
    <source>
        <dbReference type="Pfam" id="PF00561"/>
    </source>
</evidence>
<keyword evidence="5" id="KW-1185">Reference proteome</keyword>
<evidence type="ECO:0000313" key="5">
    <source>
        <dbReference type="Proteomes" id="UP000035199"/>
    </source>
</evidence>
<dbReference type="GO" id="GO:0004177">
    <property type="term" value="F:aminopeptidase activity"/>
    <property type="evidence" value="ECO:0007669"/>
    <property type="project" value="UniProtKB-EC"/>
</dbReference>
<dbReference type="Gene3D" id="3.40.50.1820">
    <property type="entry name" value="alpha/beta hydrolase"/>
    <property type="match status" value="1"/>
</dbReference>
<dbReference type="SUPFAM" id="SSF53474">
    <property type="entry name" value="alpha/beta-Hydrolases"/>
    <property type="match status" value="1"/>
</dbReference>
<protein>
    <submittedName>
        <fullName evidence="4">Alpha/beta hydrolase family protein</fullName>
    </submittedName>
</protein>
<dbReference type="InterPro" id="IPR051601">
    <property type="entry name" value="Serine_prot/Carboxylest_S33"/>
</dbReference>
<dbReference type="OrthoDB" id="9796770at2"/>
<dbReference type="Pfam" id="PF00561">
    <property type="entry name" value="Abhydrolase_1"/>
    <property type="match status" value="1"/>
</dbReference>
<name>A0A0G3H4D0_9CORY</name>
<evidence type="ECO:0000256" key="2">
    <source>
        <dbReference type="ARBA" id="ARBA00022801"/>
    </source>
</evidence>
<evidence type="ECO:0000256" key="1">
    <source>
        <dbReference type="ARBA" id="ARBA00010088"/>
    </source>
</evidence>
<dbReference type="AlphaFoldDB" id="A0A0G3H4D0"/>
<evidence type="ECO:0000313" key="4">
    <source>
        <dbReference type="EMBL" id="AKK06663.1"/>
    </source>
</evidence>
<sequence length="443" mass="49302">MTNTAVTPTVKSSPAVRRFGHQIIEHRIEVPWEPDDPHGDTFELFAREIVPDGGENYPVIVYLQGGPGFPAPRPVSASGVIGWGLGKFRWILLDQRGTGRSHRIDGNSPVEDLCLARLSRLRQEYIVHDAEALRRALGIEKWALFGQSFGGFCITTYLSLFPQSVTYAYLTGGLPAVAAPVDDVYRATYTTLARRQEEFFHQVPWAADRIREIGHHLDNAEEILPTGERLSSRRFRTIGIELGRGDGFLSLAYALEDPFRIVRGEKKLKTDFLSHVGGAVSFAAAPLYAAIHESIYGGVGQTVALDSATRWSAHRIRAEIPGFEEGSDPRSAEKYYLTGEHIYPWQFEEDPALRPLAAVAEELAQHQWQRSPYDKDALGSASAPVCAAAVYVDDIFVPFEFSMDTASKFRDLRAHITNYFQHDGIRHDGAGIAEILDEKIADH</sequence>
<dbReference type="InterPro" id="IPR002410">
    <property type="entry name" value="Peptidase_S33"/>
</dbReference>
<gene>
    <name evidence="4" type="ORF">CMUST_11760</name>
</gene>
<reference evidence="4 5" key="1">
    <citation type="journal article" date="2015" name="Genome Announc.">
        <title>Complete Genome Sequence of the Type Strain Corynebacterium mustelae DSM 45274, Isolated from Various Tissues of a Male Ferret with Lethal Sepsis.</title>
        <authorList>
            <person name="Ruckert C."/>
            <person name="Eimer J."/>
            <person name="Winkler A."/>
            <person name="Tauch A."/>
        </authorList>
    </citation>
    <scope>NUCLEOTIDE SEQUENCE [LARGE SCALE GENOMIC DNA]</scope>
    <source>
        <strain evidence="4 5">DSM 45274</strain>
    </source>
</reference>
<dbReference type="KEGG" id="cmv:CMUST_11760"/>
<keyword evidence="2 4" id="KW-0378">Hydrolase</keyword>
<feature type="domain" description="AB hydrolase-1" evidence="3">
    <location>
        <begin position="58"/>
        <end position="198"/>
    </location>
</feature>
<organism evidence="4 5">
    <name type="scientific">Corynebacterium mustelae</name>
    <dbReference type="NCBI Taxonomy" id="571915"/>
    <lineage>
        <taxon>Bacteria</taxon>
        <taxon>Bacillati</taxon>
        <taxon>Actinomycetota</taxon>
        <taxon>Actinomycetes</taxon>
        <taxon>Mycobacteriales</taxon>
        <taxon>Corynebacteriaceae</taxon>
        <taxon>Corynebacterium</taxon>
    </lineage>
</organism>
<dbReference type="PANTHER" id="PTHR43248">
    <property type="entry name" value="2-SUCCINYL-6-HYDROXY-2,4-CYCLOHEXADIENE-1-CARBOXYLATE SYNTHASE"/>
    <property type="match status" value="1"/>
</dbReference>
<dbReference type="EMBL" id="CP011542">
    <property type="protein sequence ID" value="AKK06663.1"/>
    <property type="molecule type" value="Genomic_DNA"/>
</dbReference>
<dbReference type="PATRIC" id="fig|571915.4.peg.2511"/>
<dbReference type="RefSeq" id="WP_047262648.1">
    <property type="nucleotide sequence ID" value="NZ_CP011542.1"/>
</dbReference>
<accession>A0A0G3H4D0</accession>
<dbReference type="InterPro" id="IPR000073">
    <property type="entry name" value="AB_hydrolase_1"/>
</dbReference>
<dbReference type="InterPro" id="IPR029058">
    <property type="entry name" value="AB_hydrolase_fold"/>
</dbReference>
<dbReference type="PANTHER" id="PTHR43248:SF2">
    <property type="entry name" value="PROLYL AMINOPEPTIDASE"/>
    <property type="match status" value="1"/>
</dbReference>
<dbReference type="Proteomes" id="UP000035199">
    <property type="component" value="Chromosome"/>
</dbReference>